<dbReference type="SUPFAM" id="SSF56496">
    <property type="entry name" value="Fibrinogen C-terminal domain-like"/>
    <property type="match status" value="1"/>
</dbReference>
<feature type="signal peptide" evidence="6">
    <location>
        <begin position="1"/>
        <end position="23"/>
    </location>
</feature>
<evidence type="ECO:0000256" key="1">
    <source>
        <dbReference type="ARBA" id="ARBA00022723"/>
    </source>
</evidence>
<keyword evidence="2" id="KW-0430">Lectin</keyword>
<evidence type="ECO:0000313" key="7">
    <source>
        <dbReference type="EMBL" id="CAK8694402.1"/>
    </source>
</evidence>
<organism evidence="7 8">
    <name type="scientific">Clavelina lepadiformis</name>
    <name type="common">Light-bulb sea squirt</name>
    <name type="synonym">Ascidia lepadiformis</name>
    <dbReference type="NCBI Taxonomy" id="159417"/>
    <lineage>
        <taxon>Eukaryota</taxon>
        <taxon>Metazoa</taxon>
        <taxon>Chordata</taxon>
        <taxon>Tunicata</taxon>
        <taxon>Ascidiacea</taxon>
        <taxon>Aplousobranchia</taxon>
        <taxon>Clavelinidae</taxon>
        <taxon>Clavelina</taxon>
    </lineage>
</organism>
<gene>
    <name evidence="7" type="ORF">CVLEPA_LOCUS27770</name>
</gene>
<dbReference type="PANTHER" id="PTHR16146">
    <property type="entry name" value="INTELECTIN"/>
    <property type="match status" value="1"/>
</dbReference>
<proteinExistence type="predicted"/>
<evidence type="ECO:0000256" key="6">
    <source>
        <dbReference type="SAM" id="SignalP"/>
    </source>
</evidence>
<dbReference type="InterPro" id="IPR014716">
    <property type="entry name" value="Fibrinogen_a/b/g_C_1"/>
</dbReference>
<protein>
    <recommendedName>
        <fullName evidence="9">Fibrinogen C-terminal domain-containing protein</fullName>
    </recommendedName>
</protein>
<accession>A0ABP0GRP0</accession>
<feature type="region of interest" description="Disordered" evidence="5">
    <location>
        <begin position="42"/>
        <end position="69"/>
    </location>
</feature>
<evidence type="ECO:0000256" key="2">
    <source>
        <dbReference type="ARBA" id="ARBA00022734"/>
    </source>
</evidence>
<dbReference type="InterPro" id="IPR036056">
    <property type="entry name" value="Fibrinogen-like_C"/>
</dbReference>
<comment type="caution">
    <text evidence="7">The sequence shown here is derived from an EMBL/GenBank/DDBJ whole genome shotgun (WGS) entry which is preliminary data.</text>
</comment>
<keyword evidence="3" id="KW-0106">Calcium</keyword>
<evidence type="ECO:0000256" key="5">
    <source>
        <dbReference type="SAM" id="MobiDB-lite"/>
    </source>
</evidence>
<keyword evidence="6" id="KW-0732">Signal</keyword>
<dbReference type="EMBL" id="CAWYQH010000141">
    <property type="protein sequence ID" value="CAK8694402.1"/>
    <property type="molecule type" value="Genomic_DNA"/>
</dbReference>
<evidence type="ECO:0000256" key="3">
    <source>
        <dbReference type="ARBA" id="ARBA00022837"/>
    </source>
</evidence>
<feature type="chain" id="PRO_5046295266" description="Fibrinogen C-terminal domain-containing protein" evidence="6">
    <location>
        <begin position="24"/>
        <end position="378"/>
    </location>
</feature>
<evidence type="ECO:0000313" key="8">
    <source>
        <dbReference type="Proteomes" id="UP001642483"/>
    </source>
</evidence>
<sequence>MAQIRAALLNFLALTVLVTFVISQRPCNLYCDENDASTLGLGHGGVKGSTGSPGKRGGKGDRGAKGDKGDVGECQCNIGSSLEDKLQILEDDKDRTDRILSSCRAIRDETSKRSNGVYYVQDTNGIRYPVYCDMAVGGGGWTLVASIHENNIRSTGRCSVGDRWSSETGNEVGSHVGAENWMNLNTFGDVGSATSDDYKNHAYFDLQARDVMIWQVPNDTPLVNYSSAAYVQYHTSNGFLSRFGGNLYHLYNDHFPIKSGTIRRPNDNGPAISVVFDKGDGEEVLRHFGPNIQAEIEPGYLQFRVINYEGSVFALCPGTRTKPNRGNNEHHCIGSTADHRDVTYCGDFSSFAHQGYGTGTRWDADMVLLKTTYLVFYR</sequence>
<name>A0ABP0GRP0_CLALP</name>
<keyword evidence="1" id="KW-0479">Metal-binding</keyword>
<reference evidence="7 8" key="1">
    <citation type="submission" date="2024-02" db="EMBL/GenBank/DDBJ databases">
        <authorList>
            <person name="Daric V."/>
            <person name="Darras S."/>
        </authorList>
    </citation>
    <scope>NUCLEOTIDE SEQUENCE [LARGE SCALE GENOMIC DNA]</scope>
</reference>
<evidence type="ECO:0000256" key="4">
    <source>
        <dbReference type="ARBA" id="ARBA00023157"/>
    </source>
</evidence>
<keyword evidence="8" id="KW-1185">Reference proteome</keyword>
<dbReference type="PANTHER" id="PTHR16146:SF46">
    <property type="entry name" value="INTELECTIN-1A-RELATED"/>
    <property type="match status" value="1"/>
</dbReference>
<dbReference type="Proteomes" id="UP001642483">
    <property type="component" value="Unassembled WGS sequence"/>
</dbReference>
<keyword evidence="4" id="KW-1015">Disulfide bond</keyword>
<evidence type="ECO:0008006" key="9">
    <source>
        <dbReference type="Google" id="ProtNLM"/>
    </source>
</evidence>
<feature type="compositionally biased region" description="Basic and acidic residues" evidence="5">
    <location>
        <begin position="58"/>
        <end position="69"/>
    </location>
</feature>
<dbReference type="NCBIfam" id="NF040941">
    <property type="entry name" value="GGGWT_bact"/>
    <property type="match status" value="1"/>
</dbReference>
<dbReference type="Gene3D" id="3.90.215.10">
    <property type="entry name" value="Gamma Fibrinogen, chain A, domain 1"/>
    <property type="match status" value="1"/>
</dbReference>